<evidence type="ECO:0000313" key="2">
    <source>
        <dbReference type="EMBL" id="OGZ94021.1"/>
    </source>
</evidence>
<dbReference type="Proteomes" id="UP000177152">
    <property type="component" value="Unassembled WGS sequence"/>
</dbReference>
<sequence>MENLEQKVQKIEDRNKGVEADKAWETSWTRRVLLTIFTYLAIGVYMWAINISRPWLNAVVPAVAFMLSTLTMPFFKKLWLKNKGKSVRDSI</sequence>
<comment type="caution">
    <text evidence="2">The sequence shown here is derived from an EMBL/GenBank/DDBJ whole genome shotgun (WGS) entry which is preliminary data.</text>
</comment>
<proteinExistence type="predicted"/>
<feature type="transmembrane region" description="Helical" evidence="1">
    <location>
        <begin position="32"/>
        <end position="49"/>
    </location>
</feature>
<gene>
    <name evidence="2" type="ORF">A2633_00725</name>
</gene>
<evidence type="ECO:0008006" key="4">
    <source>
        <dbReference type="Google" id="ProtNLM"/>
    </source>
</evidence>
<accession>A0A1G2K629</accession>
<evidence type="ECO:0000313" key="3">
    <source>
        <dbReference type="Proteomes" id="UP000177152"/>
    </source>
</evidence>
<keyword evidence="1" id="KW-0472">Membrane</keyword>
<name>A0A1G2K629_9BACT</name>
<keyword evidence="1" id="KW-0812">Transmembrane</keyword>
<keyword evidence="1" id="KW-1133">Transmembrane helix</keyword>
<reference evidence="2 3" key="1">
    <citation type="journal article" date="2016" name="Nat. Commun.">
        <title>Thousands of microbial genomes shed light on interconnected biogeochemical processes in an aquifer system.</title>
        <authorList>
            <person name="Anantharaman K."/>
            <person name="Brown C.T."/>
            <person name="Hug L.A."/>
            <person name="Sharon I."/>
            <person name="Castelle C.J."/>
            <person name="Probst A.J."/>
            <person name="Thomas B.C."/>
            <person name="Singh A."/>
            <person name="Wilkins M.J."/>
            <person name="Karaoz U."/>
            <person name="Brodie E.L."/>
            <person name="Williams K.H."/>
            <person name="Hubbard S.S."/>
            <person name="Banfield J.F."/>
        </authorList>
    </citation>
    <scope>NUCLEOTIDE SEQUENCE [LARGE SCALE GENOMIC DNA]</scope>
</reference>
<protein>
    <recommendedName>
        <fullName evidence="4">2TM domain-containing protein</fullName>
    </recommendedName>
</protein>
<evidence type="ECO:0000256" key="1">
    <source>
        <dbReference type="SAM" id="Phobius"/>
    </source>
</evidence>
<feature type="transmembrane region" description="Helical" evidence="1">
    <location>
        <begin position="55"/>
        <end position="75"/>
    </location>
</feature>
<organism evidence="2 3">
    <name type="scientific">Candidatus Sungbacteria bacterium RIFCSPHIGHO2_01_FULL_47_32</name>
    <dbReference type="NCBI Taxonomy" id="1802264"/>
    <lineage>
        <taxon>Bacteria</taxon>
        <taxon>Candidatus Sungiibacteriota</taxon>
    </lineage>
</organism>
<dbReference type="AlphaFoldDB" id="A0A1G2K629"/>
<dbReference type="EMBL" id="MHQC01000046">
    <property type="protein sequence ID" value="OGZ94021.1"/>
    <property type="molecule type" value="Genomic_DNA"/>
</dbReference>